<sequence length="200" mass="20238">MQRAPEVSLVTEAFFAPGRAQRSLVESLADRRGFGVRYIWCSAPRSECLRRVAQDTNEAALSSSRCQVRLTYIRAADEAYFRARDLEGEYPPHLVAARACAGCGQQPYEPASCSCCGTRETDAPVCVCCAHAGRGGAAARAAAAACRCAGCEEDLAAVAAAAAAGAGQEPPATAAAALAAAGAAVAAAGAAQKVAVGSGN</sequence>
<protein>
    <submittedName>
        <fullName evidence="1">Uncharacterized protein</fullName>
    </submittedName>
</protein>
<dbReference type="Gene3D" id="3.40.50.300">
    <property type="entry name" value="P-loop containing nucleotide triphosphate hydrolases"/>
    <property type="match status" value="1"/>
</dbReference>
<accession>A0A835WGU7</accession>
<comment type="caution">
    <text evidence="1">The sequence shown here is derived from an EMBL/GenBank/DDBJ whole genome shotgun (WGS) entry which is preliminary data.</text>
</comment>
<organism evidence="1 2">
    <name type="scientific">Chlamydomonas schloesseri</name>
    <dbReference type="NCBI Taxonomy" id="2026947"/>
    <lineage>
        <taxon>Eukaryota</taxon>
        <taxon>Viridiplantae</taxon>
        <taxon>Chlorophyta</taxon>
        <taxon>core chlorophytes</taxon>
        <taxon>Chlorophyceae</taxon>
        <taxon>CS clade</taxon>
        <taxon>Chlamydomonadales</taxon>
        <taxon>Chlamydomonadaceae</taxon>
        <taxon>Chlamydomonas</taxon>
    </lineage>
</organism>
<reference evidence="1" key="1">
    <citation type="journal article" date="2020" name="bioRxiv">
        <title>Comparative genomics of Chlamydomonas.</title>
        <authorList>
            <person name="Craig R.J."/>
            <person name="Hasan A.R."/>
            <person name="Ness R.W."/>
            <person name="Keightley P.D."/>
        </authorList>
    </citation>
    <scope>NUCLEOTIDE SEQUENCE</scope>
    <source>
        <strain evidence="1">CCAP 11/173</strain>
    </source>
</reference>
<proteinExistence type="predicted"/>
<dbReference type="InterPro" id="IPR027417">
    <property type="entry name" value="P-loop_NTPase"/>
</dbReference>
<evidence type="ECO:0000313" key="2">
    <source>
        <dbReference type="Proteomes" id="UP000613740"/>
    </source>
</evidence>
<dbReference type="AlphaFoldDB" id="A0A835WGU7"/>
<dbReference type="Proteomes" id="UP000613740">
    <property type="component" value="Unassembled WGS sequence"/>
</dbReference>
<gene>
    <name evidence="1" type="ORF">HYH02_008067</name>
</gene>
<dbReference type="OrthoDB" id="536022at2759"/>
<keyword evidence="2" id="KW-1185">Reference proteome</keyword>
<name>A0A835WGU7_9CHLO</name>
<dbReference type="EMBL" id="JAEHOD010000024">
    <property type="protein sequence ID" value="KAG2446911.1"/>
    <property type="molecule type" value="Genomic_DNA"/>
</dbReference>
<evidence type="ECO:0000313" key="1">
    <source>
        <dbReference type="EMBL" id="KAG2446911.1"/>
    </source>
</evidence>